<accession>A0A0D8JDK4</accession>
<dbReference type="PROSITE" id="PS50005">
    <property type="entry name" value="TPR"/>
    <property type="match status" value="1"/>
</dbReference>
<dbReference type="Gene3D" id="1.10.10.60">
    <property type="entry name" value="Homeodomain-like"/>
    <property type="match status" value="1"/>
</dbReference>
<evidence type="ECO:0000256" key="5">
    <source>
        <dbReference type="SAM" id="Phobius"/>
    </source>
</evidence>
<dbReference type="Pfam" id="PF13414">
    <property type="entry name" value="TPR_11"/>
    <property type="match status" value="1"/>
</dbReference>
<feature type="repeat" description="TPR" evidence="4">
    <location>
        <begin position="384"/>
        <end position="417"/>
    </location>
</feature>
<dbReference type="GO" id="GO:0043565">
    <property type="term" value="F:sequence-specific DNA binding"/>
    <property type="evidence" value="ECO:0007669"/>
    <property type="project" value="InterPro"/>
</dbReference>
<dbReference type="Proteomes" id="UP000032544">
    <property type="component" value="Unassembled WGS sequence"/>
</dbReference>
<dbReference type="InterPro" id="IPR019734">
    <property type="entry name" value="TPR_rpt"/>
</dbReference>
<feature type="transmembrane region" description="Helical" evidence="5">
    <location>
        <begin position="126"/>
        <end position="144"/>
    </location>
</feature>
<dbReference type="RefSeq" id="WP_045026298.1">
    <property type="nucleotide sequence ID" value="NZ_JRHC01000001.1"/>
</dbReference>
<reference evidence="7 8" key="1">
    <citation type="submission" date="2014-09" db="EMBL/GenBank/DDBJ databases">
        <title>Draft Genome Sequence of Draconibacterium sp. JN14CK-3.</title>
        <authorList>
            <person name="Dong C."/>
            <person name="Lai Q."/>
            <person name="Shao Z."/>
        </authorList>
    </citation>
    <scope>NUCLEOTIDE SEQUENCE [LARGE SCALE GENOMIC DNA]</scope>
    <source>
        <strain evidence="7 8">JN14CK-3</strain>
    </source>
</reference>
<dbReference type="GO" id="GO:0003700">
    <property type="term" value="F:DNA-binding transcription factor activity"/>
    <property type="evidence" value="ECO:0007669"/>
    <property type="project" value="InterPro"/>
</dbReference>
<evidence type="ECO:0000256" key="2">
    <source>
        <dbReference type="ARBA" id="ARBA00023125"/>
    </source>
</evidence>
<evidence type="ECO:0000313" key="7">
    <source>
        <dbReference type="EMBL" id="KJF44764.1"/>
    </source>
</evidence>
<dbReference type="SUPFAM" id="SSF46689">
    <property type="entry name" value="Homeodomain-like"/>
    <property type="match status" value="1"/>
</dbReference>
<dbReference type="PANTHER" id="PTHR43280:SF2">
    <property type="entry name" value="HTH-TYPE TRANSCRIPTIONAL REGULATOR EXSA"/>
    <property type="match status" value="1"/>
</dbReference>
<keyword evidence="5" id="KW-0472">Membrane</keyword>
<dbReference type="InterPro" id="IPR009057">
    <property type="entry name" value="Homeodomain-like_sf"/>
</dbReference>
<dbReference type="SMART" id="SM00028">
    <property type="entry name" value="TPR"/>
    <property type="match status" value="3"/>
</dbReference>
<proteinExistence type="predicted"/>
<evidence type="ECO:0000256" key="4">
    <source>
        <dbReference type="PROSITE-ProRule" id="PRU00339"/>
    </source>
</evidence>
<dbReference type="InterPro" id="IPR020449">
    <property type="entry name" value="Tscrpt_reg_AraC-type_HTH"/>
</dbReference>
<feature type="domain" description="HTH araC/xylS-type" evidence="6">
    <location>
        <begin position="7"/>
        <end position="106"/>
    </location>
</feature>
<evidence type="ECO:0000259" key="6">
    <source>
        <dbReference type="PROSITE" id="PS01124"/>
    </source>
</evidence>
<evidence type="ECO:0000256" key="1">
    <source>
        <dbReference type="ARBA" id="ARBA00023015"/>
    </source>
</evidence>
<dbReference type="SUPFAM" id="SSF48452">
    <property type="entry name" value="TPR-like"/>
    <property type="match status" value="2"/>
</dbReference>
<dbReference type="InterPro" id="IPR018060">
    <property type="entry name" value="HTH_AraC"/>
</dbReference>
<organism evidence="7 8">
    <name type="scientific">Draconibacterium sediminis</name>
    <dbReference type="NCBI Taxonomy" id="1544798"/>
    <lineage>
        <taxon>Bacteria</taxon>
        <taxon>Pseudomonadati</taxon>
        <taxon>Bacteroidota</taxon>
        <taxon>Bacteroidia</taxon>
        <taxon>Marinilabiliales</taxon>
        <taxon>Prolixibacteraceae</taxon>
        <taxon>Draconibacterium</taxon>
    </lineage>
</organism>
<sequence length="682" mass="78857">MNHDFIQKLTLIVQENLADEDFGPDQLVHKTGVSHSTVHRWLKQSMNKNISQFIRDIRLKKASELLLNEDLTISEVAYKVGFGSATYFNRCFHEQFGCSPGEFKKRELPIQTETLQTRKRKFSKKYIFVVAPVLLLSIIILFAIEKYNLLSNKSPLEKSIAVLPVNYLGDPQHKYLADGICEDIQNNLAKIKDLRVVDMNSVNLYQATQIPEEGIGEELKVGALLKITFQETETDIVLFVNLINADDGAILFSERYNSDQKQLFATQGDIALSIANVMEANITADERQRIEKIPTVSLIANDFYQRAREQQWKYWINEDQQALRNAKELYSRALEYDPNFAPIYTGMALLEWNQNVWKTNISENYLDSVLWLAEKALSIDKNNSDAYIIKAEYNRLKGFYDKALSEYNKAIQLNPNNWMAYFGMAQLYNFEDLSKTILYCHQAASRHKGVMLPTILRLLASSYSSTGFPEKAEHYRHEALNLDFDSALYLLNQETLEDIPTSIQLLEKALTFNSSNTVILQHLAIYYSFAGQNKQAFSYLNKYMNLNTTPADLTINAMHRIAYIYYQQEMKDSAAYFFNLQENSCLEAIESGRYYSNFLLYDLAGIYAFNGDKQNAYLWLSKFSELNKMPRWTVDLIKTDPLFETISGEPDFKEIVARVETKYNAEHERVKVWLENNNIRLE</sequence>
<dbReference type="SMART" id="SM00342">
    <property type="entry name" value="HTH_ARAC"/>
    <property type="match status" value="1"/>
</dbReference>
<keyword evidence="3" id="KW-0804">Transcription</keyword>
<dbReference type="PANTHER" id="PTHR43280">
    <property type="entry name" value="ARAC-FAMILY TRANSCRIPTIONAL REGULATOR"/>
    <property type="match status" value="1"/>
</dbReference>
<dbReference type="STRING" id="1544798.LH29_04780"/>
<comment type="caution">
    <text evidence="7">The sequence shown here is derived from an EMBL/GenBank/DDBJ whole genome shotgun (WGS) entry which is preliminary data.</text>
</comment>
<keyword evidence="1" id="KW-0805">Transcription regulation</keyword>
<keyword evidence="4" id="KW-0802">TPR repeat</keyword>
<dbReference type="PATRIC" id="fig|1544798.3.peg.970"/>
<dbReference type="Pfam" id="PF12833">
    <property type="entry name" value="HTH_18"/>
    <property type="match status" value="1"/>
</dbReference>
<protein>
    <recommendedName>
        <fullName evidence="6">HTH araC/xylS-type domain-containing protein</fullName>
    </recommendedName>
</protein>
<keyword evidence="2" id="KW-0238">DNA-binding</keyword>
<name>A0A0D8JDK4_9BACT</name>
<dbReference type="PRINTS" id="PR00032">
    <property type="entry name" value="HTHARAC"/>
</dbReference>
<gene>
    <name evidence="7" type="ORF">LH29_04780</name>
</gene>
<dbReference type="EMBL" id="JRHC01000001">
    <property type="protein sequence ID" value="KJF44764.1"/>
    <property type="molecule type" value="Genomic_DNA"/>
</dbReference>
<evidence type="ECO:0000313" key="8">
    <source>
        <dbReference type="Proteomes" id="UP000032544"/>
    </source>
</evidence>
<evidence type="ECO:0000256" key="3">
    <source>
        <dbReference type="ARBA" id="ARBA00023163"/>
    </source>
</evidence>
<dbReference type="AlphaFoldDB" id="A0A0D8JDK4"/>
<dbReference type="PROSITE" id="PS01124">
    <property type="entry name" value="HTH_ARAC_FAMILY_2"/>
    <property type="match status" value="1"/>
</dbReference>
<keyword evidence="5" id="KW-0812">Transmembrane</keyword>
<dbReference type="Gene3D" id="1.25.40.10">
    <property type="entry name" value="Tetratricopeptide repeat domain"/>
    <property type="match status" value="2"/>
</dbReference>
<dbReference type="OrthoDB" id="358279at2"/>
<dbReference type="InterPro" id="IPR011990">
    <property type="entry name" value="TPR-like_helical_dom_sf"/>
</dbReference>
<keyword evidence="5" id="KW-1133">Transmembrane helix</keyword>
<keyword evidence="8" id="KW-1185">Reference proteome</keyword>